<feature type="transmembrane region" description="Helical" evidence="9">
    <location>
        <begin position="148"/>
        <end position="167"/>
    </location>
</feature>
<evidence type="ECO:0000313" key="11">
    <source>
        <dbReference type="EMBL" id="TKR57571.1"/>
    </source>
</evidence>
<dbReference type="GO" id="GO:0015271">
    <property type="term" value="F:outward rectifier potassium channel activity"/>
    <property type="evidence" value="ECO:0007669"/>
    <property type="project" value="TreeGrafter"/>
</dbReference>
<protein>
    <recommendedName>
        <fullName evidence="10">Potassium channel domain-containing protein</fullName>
    </recommendedName>
</protein>
<evidence type="ECO:0000256" key="8">
    <source>
        <dbReference type="SAM" id="MobiDB-lite"/>
    </source>
</evidence>
<keyword evidence="12" id="KW-1185">Reference proteome</keyword>
<evidence type="ECO:0000256" key="6">
    <source>
        <dbReference type="ARBA" id="ARBA00023136"/>
    </source>
</evidence>
<dbReference type="Pfam" id="PF07885">
    <property type="entry name" value="Ion_trans_2"/>
    <property type="match status" value="1"/>
</dbReference>
<dbReference type="GO" id="GO:0022841">
    <property type="term" value="F:potassium ion leak channel activity"/>
    <property type="evidence" value="ECO:0007669"/>
    <property type="project" value="TreeGrafter"/>
</dbReference>
<evidence type="ECO:0000256" key="9">
    <source>
        <dbReference type="SAM" id="Phobius"/>
    </source>
</evidence>
<accession>A0A4U5LNV1</accession>
<evidence type="ECO:0000256" key="2">
    <source>
        <dbReference type="ARBA" id="ARBA00022448"/>
    </source>
</evidence>
<dbReference type="AlphaFoldDB" id="A0A4U5LNV1"/>
<dbReference type="InterPro" id="IPR003280">
    <property type="entry name" value="2pore_dom_K_chnl"/>
</dbReference>
<evidence type="ECO:0000259" key="10">
    <source>
        <dbReference type="Pfam" id="PF07885"/>
    </source>
</evidence>
<dbReference type="PANTHER" id="PTHR11003:SF107">
    <property type="entry name" value="POTASSIUM CHANNEL DOMAIN-CONTAINING PROTEIN"/>
    <property type="match status" value="1"/>
</dbReference>
<keyword evidence="7" id="KW-0407">Ion channel</keyword>
<gene>
    <name evidence="11" type="ORF">L596_030816</name>
</gene>
<evidence type="ECO:0000256" key="5">
    <source>
        <dbReference type="ARBA" id="ARBA00023065"/>
    </source>
</evidence>
<keyword evidence="3 9" id="KW-0812">Transmembrane</keyword>
<name>A0A4U5LNV1_STECR</name>
<dbReference type="EMBL" id="AZBU02000015">
    <property type="protein sequence ID" value="TKR57571.1"/>
    <property type="molecule type" value="Genomic_DNA"/>
</dbReference>
<evidence type="ECO:0000313" key="12">
    <source>
        <dbReference type="Proteomes" id="UP000298663"/>
    </source>
</evidence>
<keyword evidence="6 9" id="KW-0472">Membrane</keyword>
<sequence>MGRFLSGGIIWVHNQVRQFRIACSKRCMRVCRAVCCFCCVVTRSTKQQRINANIIKIAETDNGIAVIEPNGTNNNKAIEQRVSIRRKTRFQRGAGGHDIDSEAGTFEDISEIQSQDGEPDEEPTGSSEDTRARADDLEYEHPHHEHRVSVLFILVIMLGYTAGGACLMQLWEKWDFMDSFYFCFVTVTTIGFGDIVPQNADLLPATLAYIVVGLIITTMCIDLVGSEYIRDIHFYGRSLGRSFMTIGGKVVHLGEVFGYVAFLQKNYGLTPEQLDKLAQLPEEYLLDCLINGRQPDLNWLGQRPYVPPDIYYFKWIEHPRTLSFASDRGVLASMESLDLNTSRCSTARTLTPREYYQRILLHYCKQVQQPQTADHFLNMDNSEI</sequence>
<dbReference type="InterPro" id="IPR013099">
    <property type="entry name" value="K_chnl_dom"/>
</dbReference>
<reference evidence="11 12" key="1">
    <citation type="journal article" date="2015" name="Genome Biol.">
        <title>Comparative genomics of Steinernema reveals deeply conserved gene regulatory networks.</title>
        <authorList>
            <person name="Dillman A.R."/>
            <person name="Macchietto M."/>
            <person name="Porter C.F."/>
            <person name="Rogers A."/>
            <person name="Williams B."/>
            <person name="Antoshechkin I."/>
            <person name="Lee M.M."/>
            <person name="Goodwin Z."/>
            <person name="Lu X."/>
            <person name="Lewis E.E."/>
            <person name="Goodrich-Blair H."/>
            <person name="Stock S.P."/>
            <person name="Adams B.J."/>
            <person name="Sternberg P.W."/>
            <person name="Mortazavi A."/>
        </authorList>
    </citation>
    <scope>NUCLEOTIDE SEQUENCE [LARGE SCALE GENOMIC DNA]</scope>
    <source>
        <strain evidence="11 12">ALL</strain>
    </source>
</reference>
<reference evidence="11 12" key="2">
    <citation type="journal article" date="2019" name="G3 (Bethesda)">
        <title>Hybrid Assembly of the Genome of the Entomopathogenic Nematode Steinernema carpocapsae Identifies the X-Chromosome.</title>
        <authorList>
            <person name="Serra L."/>
            <person name="Macchietto M."/>
            <person name="Macias-Munoz A."/>
            <person name="McGill C.J."/>
            <person name="Rodriguez I.M."/>
            <person name="Rodriguez B."/>
            <person name="Murad R."/>
            <person name="Mortazavi A."/>
        </authorList>
    </citation>
    <scope>NUCLEOTIDE SEQUENCE [LARGE SCALE GENOMIC DNA]</scope>
    <source>
        <strain evidence="11 12">ALL</strain>
    </source>
</reference>
<evidence type="ECO:0000256" key="3">
    <source>
        <dbReference type="ARBA" id="ARBA00022692"/>
    </source>
</evidence>
<dbReference type="Gene3D" id="1.10.287.70">
    <property type="match status" value="1"/>
</dbReference>
<keyword evidence="5" id="KW-0406">Ion transport</keyword>
<comment type="caution">
    <text evidence="11">The sequence shown here is derived from an EMBL/GenBank/DDBJ whole genome shotgun (WGS) entry which is preliminary data.</text>
</comment>
<keyword evidence="4 9" id="KW-1133">Transmembrane helix</keyword>
<feature type="transmembrane region" description="Helical" evidence="9">
    <location>
        <begin position="202"/>
        <end position="224"/>
    </location>
</feature>
<dbReference type="OrthoDB" id="297496at2759"/>
<dbReference type="GO" id="GO:0005886">
    <property type="term" value="C:plasma membrane"/>
    <property type="evidence" value="ECO:0007669"/>
    <property type="project" value="TreeGrafter"/>
</dbReference>
<dbReference type="PANTHER" id="PTHR11003">
    <property type="entry name" value="POTASSIUM CHANNEL, SUBFAMILY K"/>
    <property type="match status" value="1"/>
</dbReference>
<dbReference type="Proteomes" id="UP000298663">
    <property type="component" value="Unassembled WGS sequence"/>
</dbReference>
<comment type="subcellular location">
    <subcellularLocation>
        <location evidence="1">Membrane</location>
        <topology evidence="1">Multi-pass membrane protein</topology>
    </subcellularLocation>
</comment>
<evidence type="ECO:0000256" key="1">
    <source>
        <dbReference type="ARBA" id="ARBA00004141"/>
    </source>
</evidence>
<dbReference type="SUPFAM" id="SSF81324">
    <property type="entry name" value="Voltage-gated potassium channels"/>
    <property type="match status" value="1"/>
</dbReference>
<evidence type="ECO:0000256" key="4">
    <source>
        <dbReference type="ARBA" id="ARBA00022989"/>
    </source>
</evidence>
<feature type="region of interest" description="Disordered" evidence="8">
    <location>
        <begin position="112"/>
        <end position="131"/>
    </location>
</feature>
<dbReference type="STRING" id="34508.A0A4U5LNV1"/>
<keyword evidence="2" id="KW-0813">Transport</keyword>
<dbReference type="GO" id="GO:0030322">
    <property type="term" value="P:stabilization of membrane potential"/>
    <property type="evidence" value="ECO:0007669"/>
    <property type="project" value="TreeGrafter"/>
</dbReference>
<proteinExistence type="predicted"/>
<evidence type="ECO:0000256" key="7">
    <source>
        <dbReference type="ARBA" id="ARBA00023303"/>
    </source>
</evidence>
<organism evidence="11 12">
    <name type="scientific">Steinernema carpocapsae</name>
    <name type="common">Entomopathogenic nematode</name>
    <dbReference type="NCBI Taxonomy" id="34508"/>
    <lineage>
        <taxon>Eukaryota</taxon>
        <taxon>Metazoa</taxon>
        <taxon>Ecdysozoa</taxon>
        <taxon>Nematoda</taxon>
        <taxon>Chromadorea</taxon>
        <taxon>Rhabditida</taxon>
        <taxon>Tylenchina</taxon>
        <taxon>Panagrolaimomorpha</taxon>
        <taxon>Strongyloidoidea</taxon>
        <taxon>Steinernematidae</taxon>
        <taxon>Steinernema</taxon>
    </lineage>
</organism>
<feature type="domain" description="Potassium channel" evidence="10">
    <location>
        <begin position="156"/>
        <end position="226"/>
    </location>
</feature>